<dbReference type="Gene3D" id="3.30.200.20">
    <property type="entry name" value="Phosphorylase Kinase, domain 1"/>
    <property type="match status" value="1"/>
</dbReference>
<feature type="binding site" evidence="3">
    <location>
        <position position="271"/>
    </location>
    <ligand>
        <name>ATP</name>
        <dbReference type="ChEBI" id="CHEBI:30616"/>
    </ligand>
</feature>
<feature type="domain" description="Protein kinase" evidence="4">
    <location>
        <begin position="239"/>
        <end position="505"/>
    </location>
</feature>
<protein>
    <recommendedName>
        <fullName evidence="7">Non-specific serine/threonine protein kinase</fullName>
    </recommendedName>
</protein>
<name>A0A7S1FGS7_NOCSC</name>
<dbReference type="PROSITE" id="PS00108">
    <property type="entry name" value="PROTEIN_KINASE_ST"/>
    <property type="match status" value="1"/>
</dbReference>
<dbReference type="Gene3D" id="1.10.510.10">
    <property type="entry name" value="Transferase(Phosphotransferase) domain 1"/>
    <property type="match status" value="1"/>
</dbReference>
<dbReference type="GO" id="GO:0004672">
    <property type="term" value="F:protein kinase activity"/>
    <property type="evidence" value="ECO:0007669"/>
    <property type="project" value="InterPro"/>
</dbReference>
<dbReference type="InterPro" id="IPR011009">
    <property type="entry name" value="Kinase-like_dom_sf"/>
</dbReference>
<accession>A0A7S1FGS7</accession>
<dbReference type="Gene3D" id="2.60.40.10">
    <property type="entry name" value="Immunoglobulins"/>
    <property type="match status" value="1"/>
</dbReference>
<evidence type="ECO:0008006" key="7">
    <source>
        <dbReference type="Google" id="ProtNLM"/>
    </source>
</evidence>
<dbReference type="PROSITE" id="PS51166">
    <property type="entry name" value="CBM20"/>
    <property type="match status" value="1"/>
</dbReference>
<evidence type="ECO:0000256" key="3">
    <source>
        <dbReference type="PROSITE-ProRule" id="PRU10141"/>
    </source>
</evidence>
<dbReference type="PANTHER" id="PTHR24347">
    <property type="entry name" value="SERINE/THREONINE-PROTEIN KINASE"/>
    <property type="match status" value="1"/>
</dbReference>
<sequence>MTLTAFPDITRAACSRSVTFEVSCADTRVGYHVRVVGSCQALGCWNPHKGFPLHTCAARFPQWDSTSSVLLPSSDVIEYKYVICATDGRVETWEERPNRLLHLDAIQNSSLLEEAHLVITECFHEGNTKEEFRFRKRSAFRAKLHRCHSPIKVPESLVLDVDTTETVDLPCLEGLLYSPTIRERAPSQSVQAFPDLTLQCSPEEARSTQSMVREESSSNLFQAADDLDEESLFEHQYELVGDGPLGEGTFGLVWRCHKQGCSERAAKIVRKARLMPRDMRHLLGDGGEIELHLAIKHPHIVELFEIFNEETTVTLVLEYCRGGDLFDAIVKRRPDGRKGLVEGAVAVAASHVLGALEYIHGKDVVHRDIKCENVLLVHQDVPAEQNVFKLCDFGFAARNRCGGLSDRLGSPDTVAPEILGNGTYGAPVDMWSSGVLMYMMISARPPFWAPTDSEVLRRVRTGNYNFTGEVWDDFPAFGKNFITSLMTVDPRRRPTAVQALQDPWLLYALNNDD</sequence>
<dbReference type="GO" id="GO:0005524">
    <property type="term" value="F:ATP binding"/>
    <property type="evidence" value="ECO:0007669"/>
    <property type="project" value="UniProtKB-UniRule"/>
</dbReference>
<evidence type="ECO:0000256" key="2">
    <source>
        <dbReference type="ARBA" id="ARBA00022840"/>
    </source>
</evidence>
<organism evidence="6">
    <name type="scientific">Noctiluca scintillans</name>
    <name type="common">Sea sparkle</name>
    <name type="synonym">Red tide dinoflagellate</name>
    <dbReference type="NCBI Taxonomy" id="2966"/>
    <lineage>
        <taxon>Eukaryota</taxon>
        <taxon>Sar</taxon>
        <taxon>Alveolata</taxon>
        <taxon>Dinophyceae</taxon>
        <taxon>Noctilucales</taxon>
        <taxon>Noctilucaceae</taxon>
        <taxon>Noctiluca</taxon>
    </lineage>
</organism>
<dbReference type="InterPro" id="IPR002044">
    <property type="entry name" value="CBM20"/>
</dbReference>
<dbReference type="CDD" id="cd05467">
    <property type="entry name" value="CBM20"/>
    <property type="match status" value="1"/>
</dbReference>
<dbReference type="InterPro" id="IPR000719">
    <property type="entry name" value="Prot_kinase_dom"/>
</dbReference>
<proteinExistence type="predicted"/>
<dbReference type="AlphaFoldDB" id="A0A7S1FGS7"/>
<dbReference type="Pfam" id="PF00069">
    <property type="entry name" value="Pkinase"/>
    <property type="match status" value="1"/>
</dbReference>
<dbReference type="SUPFAM" id="SSF49452">
    <property type="entry name" value="Starch-binding domain-like"/>
    <property type="match status" value="1"/>
</dbReference>
<feature type="domain" description="CBM20" evidence="5">
    <location>
        <begin position="10"/>
        <end position="125"/>
    </location>
</feature>
<dbReference type="SMART" id="SM00220">
    <property type="entry name" value="S_TKc"/>
    <property type="match status" value="1"/>
</dbReference>
<dbReference type="InterPro" id="IPR008271">
    <property type="entry name" value="Ser/Thr_kinase_AS"/>
</dbReference>
<dbReference type="PROSITE" id="PS00107">
    <property type="entry name" value="PROTEIN_KINASE_ATP"/>
    <property type="match status" value="1"/>
</dbReference>
<dbReference type="PROSITE" id="PS50011">
    <property type="entry name" value="PROTEIN_KINASE_DOM"/>
    <property type="match status" value="1"/>
</dbReference>
<evidence type="ECO:0000259" key="5">
    <source>
        <dbReference type="PROSITE" id="PS51166"/>
    </source>
</evidence>
<dbReference type="EMBL" id="HBFQ01055727">
    <property type="protein sequence ID" value="CAD8865214.1"/>
    <property type="molecule type" value="Transcribed_RNA"/>
</dbReference>
<dbReference type="InterPro" id="IPR017441">
    <property type="entry name" value="Protein_kinase_ATP_BS"/>
</dbReference>
<reference evidence="6" key="1">
    <citation type="submission" date="2021-01" db="EMBL/GenBank/DDBJ databases">
        <authorList>
            <person name="Corre E."/>
            <person name="Pelletier E."/>
            <person name="Niang G."/>
            <person name="Scheremetjew M."/>
            <person name="Finn R."/>
            <person name="Kale V."/>
            <person name="Holt S."/>
            <person name="Cochrane G."/>
            <person name="Meng A."/>
            <person name="Brown T."/>
            <person name="Cohen L."/>
        </authorList>
    </citation>
    <scope>NUCLEOTIDE SEQUENCE</scope>
</reference>
<dbReference type="Pfam" id="PF00686">
    <property type="entry name" value="CBM_20"/>
    <property type="match status" value="1"/>
</dbReference>
<evidence type="ECO:0000259" key="4">
    <source>
        <dbReference type="PROSITE" id="PS50011"/>
    </source>
</evidence>
<dbReference type="InterPro" id="IPR013784">
    <property type="entry name" value="Carb-bd-like_fold"/>
</dbReference>
<evidence type="ECO:0000256" key="1">
    <source>
        <dbReference type="ARBA" id="ARBA00022741"/>
    </source>
</evidence>
<dbReference type="SUPFAM" id="SSF56112">
    <property type="entry name" value="Protein kinase-like (PK-like)"/>
    <property type="match status" value="1"/>
</dbReference>
<dbReference type="SMART" id="SM01065">
    <property type="entry name" value="CBM_2"/>
    <property type="match status" value="1"/>
</dbReference>
<keyword evidence="2 3" id="KW-0067">ATP-binding</keyword>
<keyword evidence="1 3" id="KW-0547">Nucleotide-binding</keyword>
<dbReference type="GO" id="GO:2001070">
    <property type="term" value="F:starch binding"/>
    <property type="evidence" value="ECO:0007669"/>
    <property type="project" value="InterPro"/>
</dbReference>
<dbReference type="InterPro" id="IPR013783">
    <property type="entry name" value="Ig-like_fold"/>
</dbReference>
<evidence type="ECO:0000313" key="6">
    <source>
        <dbReference type="EMBL" id="CAD8865214.1"/>
    </source>
</evidence>
<gene>
    <name evidence="6" type="ORF">NSCI0253_LOCUS39569</name>
</gene>